<keyword evidence="3" id="KW-1185">Reference proteome</keyword>
<comment type="caution">
    <text evidence="2">The sequence shown here is derived from an EMBL/GenBank/DDBJ whole genome shotgun (WGS) entry which is preliminary data.</text>
</comment>
<feature type="compositionally biased region" description="Basic and acidic residues" evidence="1">
    <location>
        <begin position="71"/>
        <end position="85"/>
    </location>
</feature>
<dbReference type="EMBL" id="SRLO01005719">
    <property type="protein sequence ID" value="TNN29384.1"/>
    <property type="molecule type" value="Genomic_DNA"/>
</dbReference>
<gene>
    <name evidence="2" type="ORF">EYF80_060467</name>
</gene>
<organism evidence="2 3">
    <name type="scientific">Liparis tanakae</name>
    <name type="common">Tanaka's snailfish</name>
    <dbReference type="NCBI Taxonomy" id="230148"/>
    <lineage>
        <taxon>Eukaryota</taxon>
        <taxon>Metazoa</taxon>
        <taxon>Chordata</taxon>
        <taxon>Craniata</taxon>
        <taxon>Vertebrata</taxon>
        <taxon>Euteleostomi</taxon>
        <taxon>Actinopterygii</taxon>
        <taxon>Neopterygii</taxon>
        <taxon>Teleostei</taxon>
        <taxon>Neoteleostei</taxon>
        <taxon>Acanthomorphata</taxon>
        <taxon>Eupercaria</taxon>
        <taxon>Perciformes</taxon>
        <taxon>Cottioidei</taxon>
        <taxon>Cottales</taxon>
        <taxon>Liparidae</taxon>
        <taxon>Liparis</taxon>
    </lineage>
</organism>
<feature type="region of interest" description="Disordered" evidence="1">
    <location>
        <begin position="1"/>
        <end position="28"/>
    </location>
</feature>
<dbReference type="Proteomes" id="UP000314294">
    <property type="component" value="Unassembled WGS sequence"/>
</dbReference>
<evidence type="ECO:0000256" key="1">
    <source>
        <dbReference type="SAM" id="MobiDB-lite"/>
    </source>
</evidence>
<name>A0A4Z2ELS1_9TELE</name>
<evidence type="ECO:0000313" key="3">
    <source>
        <dbReference type="Proteomes" id="UP000314294"/>
    </source>
</evidence>
<reference evidence="2 3" key="1">
    <citation type="submission" date="2019-03" db="EMBL/GenBank/DDBJ databases">
        <title>First draft genome of Liparis tanakae, snailfish: a comprehensive survey of snailfish specific genes.</title>
        <authorList>
            <person name="Kim W."/>
            <person name="Song I."/>
            <person name="Jeong J.-H."/>
            <person name="Kim D."/>
            <person name="Kim S."/>
            <person name="Ryu S."/>
            <person name="Song J.Y."/>
            <person name="Lee S.K."/>
        </authorList>
    </citation>
    <scope>NUCLEOTIDE SEQUENCE [LARGE SCALE GENOMIC DNA]</scope>
    <source>
        <tissue evidence="2">Muscle</tissue>
    </source>
</reference>
<proteinExistence type="predicted"/>
<sequence>MERTHNVQTDSGSGSRELTMASGQHLQQVQRNVSVHGNEKVCVNIHGSWEKTAAASSLRLKCEVMKQGGGGHEDRREDMRTGGRT</sequence>
<dbReference type="AlphaFoldDB" id="A0A4Z2ELS1"/>
<feature type="region of interest" description="Disordered" evidence="1">
    <location>
        <begin position="66"/>
        <end position="85"/>
    </location>
</feature>
<evidence type="ECO:0000313" key="2">
    <source>
        <dbReference type="EMBL" id="TNN29384.1"/>
    </source>
</evidence>
<protein>
    <submittedName>
        <fullName evidence="2">Uncharacterized protein</fullName>
    </submittedName>
</protein>
<accession>A0A4Z2ELS1</accession>